<evidence type="ECO:0000256" key="1">
    <source>
        <dbReference type="ARBA" id="ARBA00001966"/>
    </source>
</evidence>
<dbReference type="Pfam" id="PF01077">
    <property type="entry name" value="NIR_SIR"/>
    <property type="match status" value="2"/>
</dbReference>
<dbReference type="InterPro" id="IPR045854">
    <property type="entry name" value="NO2/SO3_Rdtase_4Fe4S_sf"/>
</dbReference>
<evidence type="ECO:0000256" key="3">
    <source>
        <dbReference type="ARBA" id="ARBA00010429"/>
    </source>
</evidence>
<dbReference type="EC" id="1.8.7.1" evidence="4"/>
<proteinExistence type="inferred from homology"/>
<evidence type="ECO:0000259" key="14">
    <source>
        <dbReference type="Pfam" id="PF01077"/>
    </source>
</evidence>
<keyword evidence="5" id="KW-0004">4Fe-4S</keyword>
<evidence type="ECO:0000256" key="2">
    <source>
        <dbReference type="ARBA" id="ARBA00003247"/>
    </source>
</evidence>
<feature type="domain" description="Nitrite/sulphite reductase 4Fe-4S" evidence="14">
    <location>
        <begin position="235"/>
        <end position="388"/>
    </location>
</feature>
<feature type="region of interest" description="Disordered" evidence="13">
    <location>
        <begin position="1"/>
        <end position="24"/>
    </location>
</feature>
<name>A0ABN2L0I1_9MICC</name>
<dbReference type="InterPro" id="IPR006067">
    <property type="entry name" value="NO2/SO3_Rdtase_4Fe4S_dom"/>
</dbReference>
<gene>
    <name evidence="16" type="primary">sirA</name>
    <name evidence="16" type="ORF">GCM10009767_30280</name>
</gene>
<dbReference type="PANTHER" id="PTHR32439">
    <property type="entry name" value="FERREDOXIN--NITRITE REDUCTASE, CHLOROPLASTIC"/>
    <property type="match status" value="1"/>
</dbReference>
<dbReference type="InterPro" id="IPR036136">
    <property type="entry name" value="Nit/Sulf_reduc_fer-like_dom_sf"/>
</dbReference>
<dbReference type="SUPFAM" id="SSF56014">
    <property type="entry name" value="Nitrite and sulphite reductase 4Fe-4S domain-like"/>
    <property type="match status" value="2"/>
</dbReference>
<protein>
    <recommendedName>
        <fullName evidence="4">assimilatory sulfite reductase (ferredoxin)</fullName>
        <ecNumber evidence="4">1.8.7.1</ecNumber>
    </recommendedName>
</protein>
<evidence type="ECO:0000256" key="8">
    <source>
        <dbReference type="ARBA" id="ARBA00022784"/>
    </source>
</evidence>
<dbReference type="InterPro" id="IPR005117">
    <property type="entry name" value="NiRdtase/SiRdtase_haem-b_fer"/>
</dbReference>
<evidence type="ECO:0000313" key="17">
    <source>
        <dbReference type="Proteomes" id="UP001501204"/>
    </source>
</evidence>
<evidence type="ECO:0000259" key="15">
    <source>
        <dbReference type="Pfam" id="PF03460"/>
    </source>
</evidence>
<dbReference type="InterPro" id="IPR051329">
    <property type="entry name" value="NIR_SIR_4Fe-4S"/>
</dbReference>
<evidence type="ECO:0000313" key="16">
    <source>
        <dbReference type="EMBL" id="GAA1770363.1"/>
    </source>
</evidence>
<feature type="region of interest" description="Disordered" evidence="13">
    <location>
        <begin position="73"/>
        <end position="99"/>
    </location>
</feature>
<keyword evidence="9" id="KW-0560">Oxidoreductase</keyword>
<keyword evidence="17" id="KW-1185">Reference proteome</keyword>
<evidence type="ECO:0000256" key="5">
    <source>
        <dbReference type="ARBA" id="ARBA00022485"/>
    </source>
</evidence>
<dbReference type="PROSITE" id="PS00365">
    <property type="entry name" value="NIR_SIR"/>
    <property type="match status" value="1"/>
</dbReference>
<dbReference type="Gene3D" id="3.90.480.20">
    <property type="match status" value="1"/>
</dbReference>
<feature type="domain" description="Nitrite/sulphite reductase 4Fe-4S" evidence="14">
    <location>
        <begin position="486"/>
        <end position="615"/>
    </location>
</feature>
<evidence type="ECO:0000256" key="7">
    <source>
        <dbReference type="ARBA" id="ARBA00022723"/>
    </source>
</evidence>
<evidence type="ECO:0000256" key="4">
    <source>
        <dbReference type="ARBA" id="ARBA00012353"/>
    </source>
</evidence>
<dbReference type="InterPro" id="IPR006066">
    <property type="entry name" value="NO2/SO3_Rdtase_FeS/sirohaem_BS"/>
</dbReference>
<dbReference type="Proteomes" id="UP001501204">
    <property type="component" value="Unassembled WGS sequence"/>
</dbReference>
<feature type="compositionally biased region" description="Basic and acidic residues" evidence="13">
    <location>
        <begin position="82"/>
        <end position="94"/>
    </location>
</feature>
<comment type="function">
    <text evidence="2">Catalyzes the reduction of sulfite to sulfide, a step in the biosynthesis of sulfur-containing amino acids and cofactors.</text>
</comment>
<dbReference type="Gene3D" id="3.30.413.10">
    <property type="entry name" value="Sulfite Reductase Hemoprotein, domain 1"/>
    <property type="match status" value="2"/>
</dbReference>
<keyword evidence="10" id="KW-0408">Iron</keyword>
<evidence type="ECO:0000256" key="11">
    <source>
        <dbReference type="ARBA" id="ARBA00023014"/>
    </source>
</evidence>
<dbReference type="SUPFAM" id="SSF55124">
    <property type="entry name" value="Nitrite/Sulfite reductase N-terminal domain-like"/>
    <property type="match status" value="2"/>
</dbReference>
<comment type="similarity">
    <text evidence="3">Belongs to the nitrite and sulfite reductase 4Fe-4S domain family.</text>
</comment>
<dbReference type="PANTHER" id="PTHR32439:SF0">
    <property type="entry name" value="FERREDOXIN--NITRITE REDUCTASE, CHLOROPLASTIC"/>
    <property type="match status" value="1"/>
</dbReference>
<keyword evidence="8" id="KW-0883">Thioether bond</keyword>
<keyword evidence="7" id="KW-0479">Metal-binding</keyword>
<keyword evidence="11" id="KW-0411">Iron-sulfur</keyword>
<accession>A0ABN2L0I1</accession>
<dbReference type="Pfam" id="PF03460">
    <property type="entry name" value="NIR_SIR_ferr"/>
    <property type="match status" value="2"/>
</dbReference>
<keyword evidence="6" id="KW-0349">Heme</keyword>
<evidence type="ECO:0000256" key="10">
    <source>
        <dbReference type="ARBA" id="ARBA00023004"/>
    </source>
</evidence>
<organism evidence="16 17">
    <name type="scientific">Kocuria aegyptia</name>
    <dbReference type="NCBI Taxonomy" id="330943"/>
    <lineage>
        <taxon>Bacteria</taxon>
        <taxon>Bacillati</taxon>
        <taxon>Actinomycetota</taxon>
        <taxon>Actinomycetes</taxon>
        <taxon>Micrococcales</taxon>
        <taxon>Micrococcaceae</taxon>
        <taxon>Kocuria</taxon>
    </lineage>
</organism>
<comment type="cofactor">
    <cofactor evidence="1">
        <name>[4Fe-4S] cluster</name>
        <dbReference type="ChEBI" id="CHEBI:49883"/>
    </cofactor>
</comment>
<evidence type="ECO:0000256" key="6">
    <source>
        <dbReference type="ARBA" id="ARBA00022617"/>
    </source>
</evidence>
<feature type="domain" description="Nitrite/Sulfite reductase ferredoxin-like" evidence="15">
    <location>
        <begin position="164"/>
        <end position="225"/>
    </location>
</feature>
<evidence type="ECO:0000256" key="9">
    <source>
        <dbReference type="ARBA" id="ARBA00023002"/>
    </source>
</evidence>
<reference evidence="16 17" key="1">
    <citation type="journal article" date="2019" name="Int. J. Syst. Evol. Microbiol.">
        <title>The Global Catalogue of Microorganisms (GCM) 10K type strain sequencing project: providing services to taxonomists for standard genome sequencing and annotation.</title>
        <authorList>
            <consortium name="The Broad Institute Genomics Platform"/>
            <consortium name="The Broad Institute Genome Sequencing Center for Infectious Disease"/>
            <person name="Wu L."/>
            <person name="Ma J."/>
        </authorList>
    </citation>
    <scope>NUCLEOTIDE SEQUENCE [LARGE SCALE GENOMIC DNA]</scope>
    <source>
        <strain evidence="16 17">JCM 14735</strain>
    </source>
</reference>
<evidence type="ECO:0000256" key="12">
    <source>
        <dbReference type="ARBA" id="ARBA00049518"/>
    </source>
</evidence>
<dbReference type="PRINTS" id="PR00397">
    <property type="entry name" value="SIROHAEM"/>
</dbReference>
<dbReference type="EMBL" id="BAAAOA010000046">
    <property type="protein sequence ID" value="GAA1770363.1"/>
    <property type="molecule type" value="Genomic_DNA"/>
</dbReference>
<sequence>MEGSRADSGTGVPPGRHYLPAPGRVRAPARTVLHKSLRMSTPVSCHDASWRFVTTGVTGLRDARTINGMTQTTRAPRAARKPKPEGQWKVDGRDPLNPNEVFKQADDGLNVRTRIEEVYSKQGFASIDPQDLHGRFRWWGLYTQRRPGIDGGRTGSLSDAEIEDEYFMMRVRLDGGALTREQLRVLGQISADFARDSADITDRQNIQYHWIRVEDVPEIWRRLEDAGLDTIEACGDVPRVILGSPLAGIAEDEIIDPTPVIERIKATYIGSPEFSNLPRKYKTAITGHPSLDVVHEINDCAFVGVVHPELGPGYDLWVGGALSVVPHLGKRLGAFVTEEQAPEVWKGVTSIFRDYGYRRLRNRARLKFLVQDWGPEKFRQVLQDEYLGYELADGPAPEKSAVPGDHVGVHRQKDGRYYIGVAPRVGRVSGAKLLALADVMAKYGSDRLRTTPHQKLVVLDVEEADVENVVAELEALDLQARPSAFRRSTVACTGIEYCKLAIVETKQTASDTIDELERRLGDIELPQPISLHVNGCPNSCARIQTADIGLKGQLLPTDDGGQKPGYQVHLGGGLTDDMRAEAELGRTVRGLKVFQDDLADYVERLVRRFMDQRAEDETFAEWTRRVEESELA</sequence>
<comment type="caution">
    <text evidence="16">The sequence shown here is derived from an EMBL/GenBank/DDBJ whole genome shotgun (WGS) entry which is preliminary data.</text>
</comment>
<evidence type="ECO:0000256" key="13">
    <source>
        <dbReference type="SAM" id="MobiDB-lite"/>
    </source>
</evidence>
<comment type="catalytic activity">
    <reaction evidence="12">
        <text>hydrogen sulfide + 6 oxidized [2Fe-2S]-[ferredoxin] + 3 H2O = sulfite + 6 reduced [2Fe-2S]-[ferredoxin] + 7 H(+)</text>
        <dbReference type="Rhea" id="RHEA:23132"/>
        <dbReference type="Rhea" id="RHEA-COMP:10000"/>
        <dbReference type="Rhea" id="RHEA-COMP:10001"/>
        <dbReference type="ChEBI" id="CHEBI:15377"/>
        <dbReference type="ChEBI" id="CHEBI:15378"/>
        <dbReference type="ChEBI" id="CHEBI:17359"/>
        <dbReference type="ChEBI" id="CHEBI:29919"/>
        <dbReference type="ChEBI" id="CHEBI:33737"/>
        <dbReference type="ChEBI" id="CHEBI:33738"/>
        <dbReference type="EC" id="1.8.7.1"/>
    </reaction>
</comment>
<feature type="domain" description="Nitrite/Sulfite reductase ferredoxin-like" evidence="15">
    <location>
        <begin position="410"/>
        <end position="475"/>
    </location>
</feature>